<evidence type="ECO:0000259" key="1">
    <source>
        <dbReference type="Pfam" id="PF02894"/>
    </source>
</evidence>
<proteinExistence type="predicted"/>
<protein>
    <submittedName>
        <fullName evidence="2">NAD(P)-binding protein</fullName>
    </submittedName>
</protein>
<dbReference type="OrthoDB" id="446809at2759"/>
<keyword evidence="3" id="KW-1185">Reference proteome</keyword>
<dbReference type="Gene3D" id="3.30.360.10">
    <property type="entry name" value="Dihydrodipicolinate Reductase, domain 2"/>
    <property type="match status" value="1"/>
</dbReference>
<dbReference type="PANTHER" id="PTHR43377:SF1">
    <property type="entry name" value="BILIVERDIN REDUCTASE A"/>
    <property type="match status" value="1"/>
</dbReference>
<dbReference type="SUPFAM" id="SSF55347">
    <property type="entry name" value="Glyceraldehyde-3-phosphate dehydrogenase-like, C-terminal domain"/>
    <property type="match status" value="1"/>
</dbReference>
<dbReference type="STRING" id="86259.A0A4Z1PQY1"/>
<dbReference type="EMBL" id="SNSC02000004">
    <property type="protein sequence ID" value="TID25292.1"/>
    <property type="molecule type" value="Genomic_DNA"/>
</dbReference>
<sequence>MPPVPTRINLIQEIDILHHLLGPITRVFAERSISRRGFEAEEGAAIVLKFSSGVIGTFLLLDNTPSPHNFEASTGEDPMKPKNGKDTYRIFGTEGMISVPDMKWSRYDDSKSWSTEMTETKVEVDMEKSPFWLQVKHLVEVLAGREDPVCSGADGLRAVVVCEAVKRALVTGMPVEIQARSSFHSSASYCPKLNAGFE</sequence>
<feature type="domain" description="Gfo/Idh/MocA-like oxidoreductase C-terminal" evidence="1">
    <location>
        <begin position="11"/>
        <end position="177"/>
    </location>
</feature>
<dbReference type="AlphaFoldDB" id="A0A4Z1PQY1"/>
<dbReference type="InterPro" id="IPR051450">
    <property type="entry name" value="Gfo/Idh/MocA_Oxidoreductases"/>
</dbReference>
<dbReference type="PANTHER" id="PTHR43377">
    <property type="entry name" value="BILIVERDIN REDUCTASE A"/>
    <property type="match status" value="1"/>
</dbReference>
<dbReference type="Pfam" id="PF02894">
    <property type="entry name" value="GFO_IDH_MocA_C"/>
    <property type="match status" value="1"/>
</dbReference>
<gene>
    <name evidence="2" type="ORF">E6O75_ATG04497</name>
</gene>
<name>A0A4Z1PQY1_9PEZI</name>
<accession>A0A4Z1PQY1</accession>
<organism evidence="2 3">
    <name type="scientific">Venturia nashicola</name>
    <dbReference type="NCBI Taxonomy" id="86259"/>
    <lineage>
        <taxon>Eukaryota</taxon>
        <taxon>Fungi</taxon>
        <taxon>Dikarya</taxon>
        <taxon>Ascomycota</taxon>
        <taxon>Pezizomycotina</taxon>
        <taxon>Dothideomycetes</taxon>
        <taxon>Pleosporomycetidae</taxon>
        <taxon>Venturiales</taxon>
        <taxon>Venturiaceae</taxon>
        <taxon>Venturia</taxon>
    </lineage>
</organism>
<reference evidence="2 3" key="1">
    <citation type="submission" date="2019-04" db="EMBL/GenBank/DDBJ databases">
        <title>High contiguity whole genome sequence and gene annotation resource for two Venturia nashicola isolates.</title>
        <authorList>
            <person name="Prokchorchik M."/>
            <person name="Won K."/>
            <person name="Lee Y."/>
            <person name="Choi E.D."/>
            <person name="Segonzac C."/>
            <person name="Sohn K.H."/>
        </authorList>
    </citation>
    <scope>NUCLEOTIDE SEQUENCE [LARGE SCALE GENOMIC DNA]</scope>
    <source>
        <strain evidence="2 3">PRI2</strain>
    </source>
</reference>
<dbReference type="InterPro" id="IPR004104">
    <property type="entry name" value="Gfo/Idh/MocA-like_OxRdtase_C"/>
</dbReference>
<evidence type="ECO:0000313" key="3">
    <source>
        <dbReference type="Proteomes" id="UP000298493"/>
    </source>
</evidence>
<evidence type="ECO:0000313" key="2">
    <source>
        <dbReference type="EMBL" id="TID25292.1"/>
    </source>
</evidence>
<comment type="caution">
    <text evidence="2">The sequence shown here is derived from an EMBL/GenBank/DDBJ whole genome shotgun (WGS) entry which is preliminary data.</text>
</comment>
<dbReference type="Proteomes" id="UP000298493">
    <property type="component" value="Unassembled WGS sequence"/>
</dbReference>